<dbReference type="InterPro" id="IPR003594">
    <property type="entry name" value="HATPase_dom"/>
</dbReference>
<keyword evidence="6" id="KW-0902">Two-component regulatory system</keyword>
<dbReference type="InterPro" id="IPR050736">
    <property type="entry name" value="Sensor_HK_Regulatory"/>
</dbReference>
<sequence>MISISTGLVFVELFIGLSAAIVASIAWTHRDRAAGVPVCILLIAASGYAFMSGLNVLVSEPLLKHLIHNLTYPFVTAAVASVIYILIEFTYGEKYRQPRIIGILVGYVSLSFVISITDPIHHLLITEPVITANGGFSRTAENAGPLFWIQAITNFTVAFVSLGWMVAKFPDTRGIHRQQMMTLILAYLIALAFFLWQTLSPPHPAFDVATIGLLGASLLILWTLFYSDFLKTTPIEQRTLLDNVPSAVIAVDASDRVLNFNQKAGNLYDLDTSAIGVHAEQVFQTNPELLERLGTADRSETQITLERDGVKRHYDLTISPIVDSDMLKNRSRGSLIVLQDITRLVQQRDELKQKNKRLDQFAGIVSHDLRNPLNVAVGWLEVARETGNTDHLERVERGHTRMQALIDDLLMLARESDLEGDRELITLSDEIGTCWQNVDTEDATLVNEANGMVFANLGRFRQLIENLIRNSIEHGGKTVTITVGDLGQGFYVEDNGSGIPQGNYDRLFDAGHTTSQDGTGLGLAIVKQITDDHGWEITGAEGADGGVRFEITGVASTAA</sequence>
<feature type="transmembrane region" description="Helical" evidence="7">
    <location>
        <begin position="99"/>
        <end position="117"/>
    </location>
</feature>
<evidence type="ECO:0000313" key="9">
    <source>
        <dbReference type="EMBL" id="MFD1641768.1"/>
    </source>
</evidence>
<dbReference type="Pfam" id="PF02518">
    <property type="entry name" value="HATPase_c"/>
    <property type="match status" value="1"/>
</dbReference>
<keyword evidence="7" id="KW-0472">Membrane</keyword>
<feature type="transmembrane region" description="Helical" evidence="7">
    <location>
        <begin position="6"/>
        <end position="27"/>
    </location>
</feature>
<reference evidence="9 10" key="1">
    <citation type="journal article" date="2019" name="Int. J. Syst. Evol. Microbiol.">
        <title>The Global Catalogue of Microorganisms (GCM) 10K type strain sequencing project: providing services to taxonomists for standard genome sequencing and annotation.</title>
        <authorList>
            <consortium name="The Broad Institute Genomics Platform"/>
            <consortium name="The Broad Institute Genome Sequencing Center for Infectious Disease"/>
            <person name="Wu L."/>
            <person name="Ma J."/>
        </authorList>
    </citation>
    <scope>NUCLEOTIDE SEQUENCE [LARGE SCALE GENOMIC DNA]</scope>
    <source>
        <strain evidence="9 10">CGMCC 1.10593</strain>
    </source>
</reference>
<dbReference type="InterPro" id="IPR004358">
    <property type="entry name" value="Sig_transdc_His_kin-like_C"/>
</dbReference>
<evidence type="ECO:0000256" key="7">
    <source>
        <dbReference type="SAM" id="Phobius"/>
    </source>
</evidence>
<feature type="transmembrane region" description="Helical" evidence="7">
    <location>
        <begin position="147"/>
        <end position="167"/>
    </location>
</feature>
<dbReference type="PANTHER" id="PTHR43711:SF1">
    <property type="entry name" value="HISTIDINE KINASE 1"/>
    <property type="match status" value="1"/>
</dbReference>
<accession>A0ABD6D9H4</accession>
<evidence type="ECO:0000256" key="5">
    <source>
        <dbReference type="ARBA" id="ARBA00022777"/>
    </source>
</evidence>
<dbReference type="RefSeq" id="WP_256396635.1">
    <property type="nucleotide sequence ID" value="NZ_JANHDJ010000005.1"/>
</dbReference>
<feature type="transmembrane region" description="Helical" evidence="7">
    <location>
        <begin position="70"/>
        <end position="87"/>
    </location>
</feature>
<dbReference type="PRINTS" id="PR00344">
    <property type="entry name" value="BCTRLSENSOR"/>
</dbReference>
<dbReference type="SMART" id="SM00387">
    <property type="entry name" value="HATPase_c"/>
    <property type="match status" value="1"/>
</dbReference>
<dbReference type="GO" id="GO:0004673">
    <property type="term" value="F:protein histidine kinase activity"/>
    <property type="evidence" value="ECO:0007669"/>
    <property type="project" value="UniProtKB-EC"/>
</dbReference>
<dbReference type="InterPro" id="IPR036890">
    <property type="entry name" value="HATPase_C_sf"/>
</dbReference>
<dbReference type="SMART" id="SM00388">
    <property type="entry name" value="HisKA"/>
    <property type="match status" value="1"/>
</dbReference>
<feature type="transmembrane region" description="Helical" evidence="7">
    <location>
        <begin position="34"/>
        <end position="58"/>
    </location>
</feature>
<organism evidence="9 10">
    <name type="scientific">Halohasta litorea</name>
    <dbReference type="NCBI Taxonomy" id="869891"/>
    <lineage>
        <taxon>Archaea</taxon>
        <taxon>Methanobacteriati</taxon>
        <taxon>Methanobacteriota</taxon>
        <taxon>Stenosarchaea group</taxon>
        <taxon>Halobacteria</taxon>
        <taxon>Halobacteriales</taxon>
        <taxon>Haloferacaceae</taxon>
        <taxon>Halohasta</taxon>
    </lineage>
</organism>
<dbReference type="SUPFAM" id="SSF55874">
    <property type="entry name" value="ATPase domain of HSP90 chaperone/DNA topoisomerase II/histidine kinase"/>
    <property type="match status" value="1"/>
</dbReference>
<dbReference type="Gene3D" id="3.30.450.20">
    <property type="entry name" value="PAS domain"/>
    <property type="match status" value="1"/>
</dbReference>
<dbReference type="Gene3D" id="1.10.287.130">
    <property type="match status" value="1"/>
</dbReference>
<keyword evidence="4" id="KW-0808">Transferase</keyword>
<keyword evidence="7" id="KW-0812">Transmembrane</keyword>
<dbReference type="SUPFAM" id="SSF47384">
    <property type="entry name" value="Homodimeric domain of signal transducing histidine kinase"/>
    <property type="match status" value="1"/>
</dbReference>
<dbReference type="Proteomes" id="UP001597052">
    <property type="component" value="Unassembled WGS sequence"/>
</dbReference>
<dbReference type="GO" id="GO:0000160">
    <property type="term" value="P:phosphorelay signal transduction system"/>
    <property type="evidence" value="ECO:0007669"/>
    <property type="project" value="UniProtKB-KW"/>
</dbReference>
<gene>
    <name evidence="9" type="ORF">ACFSBW_07760</name>
</gene>
<evidence type="ECO:0000259" key="8">
    <source>
        <dbReference type="PROSITE" id="PS50109"/>
    </source>
</evidence>
<keyword evidence="5 9" id="KW-0418">Kinase</keyword>
<comment type="caution">
    <text evidence="9">The sequence shown here is derived from an EMBL/GenBank/DDBJ whole genome shotgun (WGS) entry which is preliminary data.</text>
</comment>
<evidence type="ECO:0000256" key="4">
    <source>
        <dbReference type="ARBA" id="ARBA00022679"/>
    </source>
</evidence>
<dbReference type="PANTHER" id="PTHR43711">
    <property type="entry name" value="TWO-COMPONENT HISTIDINE KINASE"/>
    <property type="match status" value="1"/>
</dbReference>
<dbReference type="CDD" id="cd00082">
    <property type="entry name" value="HisKA"/>
    <property type="match status" value="1"/>
</dbReference>
<keyword evidence="10" id="KW-1185">Reference proteome</keyword>
<proteinExistence type="predicted"/>
<keyword evidence="7" id="KW-1133">Transmembrane helix</keyword>
<dbReference type="PROSITE" id="PS50109">
    <property type="entry name" value="HIS_KIN"/>
    <property type="match status" value="1"/>
</dbReference>
<dbReference type="Pfam" id="PF16927">
    <property type="entry name" value="HisKA_7TM"/>
    <property type="match status" value="1"/>
</dbReference>
<dbReference type="InterPro" id="IPR005467">
    <property type="entry name" value="His_kinase_dom"/>
</dbReference>
<dbReference type="InterPro" id="IPR003661">
    <property type="entry name" value="HisK_dim/P_dom"/>
</dbReference>
<dbReference type="SUPFAM" id="SSF55785">
    <property type="entry name" value="PYP-like sensor domain (PAS domain)"/>
    <property type="match status" value="1"/>
</dbReference>
<evidence type="ECO:0000256" key="2">
    <source>
        <dbReference type="ARBA" id="ARBA00012438"/>
    </source>
</evidence>
<dbReference type="InterPro" id="IPR035965">
    <property type="entry name" value="PAS-like_dom_sf"/>
</dbReference>
<protein>
    <recommendedName>
        <fullName evidence="2">histidine kinase</fullName>
        <ecNumber evidence="2">2.7.13.3</ecNumber>
    </recommendedName>
</protein>
<dbReference type="Pfam" id="PF00512">
    <property type="entry name" value="HisKA"/>
    <property type="match status" value="1"/>
</dbReference>
<dbReference type="InterPro" id="IPR031621">
    <property type="entry name" value="HisKA_7TM"/>
</dbReference>
<feature type="transmembrane region" description="Helical" evidence="7">
    <location>
        <begin position="179"/>
        <end position="199"/>
    </location>
</feature>
<name>A0ABD6D9H4_9EURY</name>
<comment type="catalytic activity">
    <reaction evidence="1">
        <text>ATP + protein L-histidine = ADP + protein N-phospho-L-histidine.</text>
        <dbReference type="EC" id="2.7.13.3"/>
    </reaction>
</comment>
<dbReference type="EMBL" id="JBHUDM010000002">
    <property type="protein sequence ID" value="MFD1641768.1"/>
    <property type="molecule type" value="Genomic_DNA"/>
</dbReference>
<dbReference type="Pfam" id="PF13596">
    <property type="entry name" value="PAS_10"/>
    <property type="match status" value="1"/>
</dbReference>
<dbReference type="AlphaFoldDB" id="A0ABD6D9H4"/>
<evidence type="ECO:0000313" key="10">
    <source>
        <dbReference type="Proteomes" id="UP001597052"/>
    </source>
</evidence>
<dbReference type="Gene3D" id="3.30.565.10">
    <property type="entry name" value="Histidine kinase-like ATPase, C-terminal domain"/>
    <property type="match status" value="1"/>
</dbReference>
<feature type="transmembrane region" description="Helical" evidence="7">
    <location>
        <begin position="205"/>
        <end position="225"/>
    </location>
</feature>
<evidence type="ECO:0000256" key="3">
    <source>
        <dbReference type="ARBA" id="ARBA00022553"/>
    </source>
</evidence>
<dbReference type="EC" id="2.7.13.3" evidence="2"/>
<dbReference type="CDD" id="cd00075">
    <property type="entry name" value="HATPase"/>
    <property type="match status" value="1"/>
</dbReference>
<feature type="domain" description="Histidine kinase" evidence="8">
    <location>
        <begin position="364"/>
        <end position="557"/>
    </location>
</feature>
<dbReference type="InterPro" id="IPR036097">
    <property type="entry name" value="HisK_dim/P_sf"/>
</dbReference>
<evidence type="ECO:0000256" key="1">
    <source>
        <dbReference type="ARBA" id="ARBA00000085"/>
    </source>
</evidence>
<keyword evidence="3" id="KW-0597">Phosphoprotein</keyword>
<evidence type="ECO:0000256" key="6">
    <source>
        <dbReference type="ARBA" id="ARBA00023012"/>
    </source>
</evidence>